<dbReference type="OrthoDB" id="1074049at2"/>
<dbReference type="Proteomes" id="UP000184301">
    <property type="component" value="Unassembled WGS sequence"/>
</dbReference>
<sequence>MNTLIGLIETDGQAADKKCLEKRQLKYDKNLVSAEYDKCIQRIVTAVDICMCTDDAQIYRIERSLWDTGSSTSCISEKLARKLGLLPIDTGVGVTPTGQLDISYYLLDIYLSNKVVFHNMKVAGFPLERHDVDFLIGMDIISKGDFNIRNSDGRTVFTFNTTGN</sequence>
<dbReference type="RefSeq" id="WP_073111324.1">
    <property type="nucleotide sequence ID" value="NZ_FQZY01000042.1"/>
</dbReference>
<dbReference type="SUPFAM" id="SSF50630">
    <property type="entry name" value="Acid proteases"/>
    <property type="match status" value="1"/>
</dbReference>
<dbReference type="InterPro" id="IPR034122">
    <property type="entry name" value="Retropepsin-like_bacterial"/>
</dbReference>
<dbReference type="Pfam" id="PF13650">
    <property type="entry name" value="Asp_protease_2"/>
    <property type="match status" value="1"/>
</dbReference>
<proteinExistence type="predicted"/>
<dbReference type="AlphaFoldDB" id="A0A1M6RFQ4"/>
<dbReference type="Gene3D" id="2.40.70.10">
    <property type="entry name" value="Acid Proteases"/>
    <property type="match status" value="1"/>
</dbReference>
<reference evidence="1 2" key="1">
    <citation type="submission" date="2016-11" db="EMBL/GenBank/DDBJ databases">
        <authorList>
            <person name="Jaros S."/>
            <person name="Januszkiewicz K."/>
            <person name="Wedrychowicz H."/>
        </authorList>
    </citation>
    <scope>NUCLEOTIDE SEQUENCE [LARGE SCALE GENOMIC DNA]</scope>
    <source>
        <strain evidence="1 2">DSM 15480</strain>
    </source>
</reference>
<dbReference type="GO" id="GO:0006508">
    <property type="term" value="P:proteolysis"/>
    <property type="evidence" value="ECO:0007669"/>
    <property type="project" value="UniProtKB-KW"/>
</dbReference>
<accession>A0A1M6RFQ4</accession>
<dbReference type="EMBL" id="FQZY01000042">
    <property type="protein sequence ID" value="SHK31292.1"/>
    <property type="molecule type" value="Genomic_DNA"/>
</dbReference>
<keyword evidence="2" id="KW-1185">Reference proteome</keyword>
<name>A0A1M6RFQ4_9FIRM</name>
<dbReference type="CDD" id="cd05483">
    <property type="entry name" value="retropepsin_like_bacteria"/>
    <property type="match status" value="1"/>
</dbReference>
<keyword evidence="1" id="KW-0645">Protease</keyword>
<gene>
    <name evidence="1" type="ORF">SAMN02745243_02683</name>
</gene>
<keyword evidence="1" id="KW-0378">Hydrolase</keyword>
<protein>
    <submittedName>
        <fullName evidence="1">Aspartyl protease</fullName>
    </submittedName>
</protein>
<dbReference type="GO" id="GO:0008233">
    <property type="term" value="F:peptidase activity"/>
    <property type="evidence" value="ECO:0007669"/>
    <property type="project" value="UniProtKB-KW"/>
</dbReference>
<dbReference type="STRING" id="1121950.SAMN02745243_02683"/>
<evidence type="ECO:0000313" key="2">
    <source>
        <dbReference type="Proteomes" id="UP000184301"/>
    </source>
</evidence>
<evidence type="ECO:0000313" key="1">
    <source>
        <dbReference type="EMBL" id="SHK31292.1"/>
    </source>
</evidence>
<dbReference type="InterPro" id="IPR021109">
    <property type="entry name" value="Peptidase_aspartic_dom_sf"/>
</dbReference>
<organism evidence="1 2">
    <name type="scientific">Hespellia stercorisuis DSM 15480</name>
    <dbReference type="NCBI Taxonomy" id="1121950"/>
    <lineage>
        <taxon>Bacteria</taxon>
        <taxon>Bacillati</taxon>
        <taxon>Bacillota</taxon>
        <taxon>Clostridia</taxon>
        <taxon>Lachnospirales</taxon>
        <taxon>Lachnospiraceae</taxon>
        <taxon>Hespellia</taxon>
    </lineage>
</organism>